<dbReference type="OrthoDB" id="5438497at2"/>
<name>A0A2M9G7G5_9PROT</name>
<sequence>MARRTPSQQFGFANGMLDEALLARTDVKAYYAGARDLTNMLGLAQGGVETRGGFRHVAEIATPPGETAIRLARFAFSFETTYLIVFSHRKIEVFAGDALAATVEPDPGTPGDEDRFYTADELTALNWTQSLDTMILVHPDHAPKRLMRQGGGASWVLEDLPLTETPSFDFGAGTKGKATPSAATGNIAISTTDSSDFDHVSFDPGDPAYWIRINDGLVKLTSRTDADTLRGDVIQKLDGTAQAETGHWSVEEDAWSDGRGWPRAAHLFQGRLYFAGTASRPQTIWGSRAGRFFSFETTADAFEDEAVEVTLDNDQVAAVDQLFAGNDFFAFTSGGVFANAETPVTPANFFLRRHSELPAAALRPVEIDGALAFIRRGEAGARPSCNELVFDDVRQIFVAQDLGLLAGGLIDDPVAIAARLGTSTDAANHLLVVNAGGDMAVLNTRRAQKIAGWTRIAAAGGGEIRDAATVGGELYCLIERQIGGTTRRLVERLDAACCLDSAVTATIGGNPPAVNWTGLDLFEGETVRLVGDGIDMGEATVAGGAVQTPFPVSTLEAGLVYDWAVETMPIEAELTDGTLVGNRHRLIRATVRAGRATRFAVNGREVKGGRLESEGFDQPPTSFAGLKTVRFLGWSGGREGGGATVRVTGRSTEPASILSITAEVAQ</sequence>
<accession>A0A2M9G7G5</accession>
<proteinExistence type="predicted"/>
<dbReference type="AlphaFoldDB" id="A0A2M9G7G5"/>
<keyword evidence="2" id="KW-1185">Reference proteome</keyword>
<comment type="caution">
    <text evidence="1">The sequence shown here is derived from an EMBL/GenBank/DDBJ whole genome shotgun (WGS) entry which is preliminary data.</text>
</comment>
<gene>
    <name evidence="1" type="ORF">CVT23_01050</name>
</gene>
<dbReference type="RefSeq" id="WP_109794492.1">
    <property type="nucleotide sequence ID" value="NZ_PHIG01000004.1"/>
</dbReference>
<reference evidence="1 2" key="1">
    <citation type="submission" date="2017-11" db="EMBL/GenBank/DDBJ databases">
        <title>Draft genome sequence of Rhizobiales bacterium SY3-13.</title>
        <authorList>
            <person name="Sun C."/>
        </authorList>
    </citation>
    <scope>NUCLEOTIDE SEQUENCE [LARGE SCALE GENOMIC DNA]</scope>
    <source>
        <strain evidence="1 2">SY3-13</strain>
    </source>
</reference>
<organism evidence="1 2">
    <name type="scientific">Minwuia thermotolerans</name>
    <dbReference type="NCBI Taxonomy" id="2056226"/>
    <lineage>
        <taxon>Bacteria</taxon>
        <taxon>Pseudomonadati</taxon>
        <taxon>Pseudomonadota</taxon>
        <taxon>Alphaproteobacteria</taxon>
        <taxon>Minwuiales</taxon>
        <taxon>Minwuiaceae</taxon>
        <taxon>Minwuia</taxon>
    </lineage>
</organism>
<dbReference type="Proteomes" id="UP000229498">
    <property type="component" value="Unassembled WGS sequence"/>
</dbReference>
<evidence type="ECO:0000313" key="2">
    <source>
        <dbReference type="Proteomes" id="UP000229498"/>
    </source>
</evidence>
<evidence type="ECO:0000313" key="1">
    <source>
        <dbReference type="EMBL" id="PJK31667.1"/>
    </source>
</evidence>
<dbReference type="EMBL" id="PHIG01000004">
    <property type="protein sequence ID" value="PJK31667.1"/>
    <property type="molecule type" value="Genomic_DNA"/>
</dbReference>
<protein>
    <submittedName>
        <fullName evidence="1">Uncharacterized protein</fullName>
    </submittedName>
</protein>